<accession>A0ABP1B801</accession>
<comment type="subcellular location">
    <subcellularLocation>
        <location evidence="1">Membrane</location>
        <topology evidence="1">Multi-pass membrane protein</topology>
    </subcellularLocation>
</comment>
<feature type="transmembrane region" description="Helical" evidence="7">
    <location>
        <begin position="200"/>
        <end position="219"/>
    </location>
</feature>
<dbReference type="Pfam" id="PF02405">
    <property type="entry name" value="MlaE"/>
    <property type="match status" value="1"/>
</dbReference>
<feature type="transmembrane region" description="Helical" evidence="7">
    <location>
        <begin position="342"/>
        <end position="366"/>
    </location>
</feature>
<feature type="transmembrane region" description="Helical" evidence="7">
    <location>
        <begin position="160"/>
        <end position="179"/>
    </location>
</feature>
<evidence type="ECO:0000313" key="8">
    <source>
        <dbReference type="EMBL" id="CAK9871308.1"/>
    </source>
</evidence>
<evidence type="ECO:0000256" key="4">
    <source>
        <dbReference type="ARBA" id="ARBA00022692"/>
    </source>
</evidence>
<dbReference type="InterPro" id="IPR030802">
    <property type="entry name" value="Permease_MalE"/>
</dbReference>
<name>A0ABP1B801_9BRYO</name>
<comment type="similarity">
    <text evidence="2">Belongs to the MlaE permease family.</text>
</comment>
<keyword evidence="5 7" id="KW-1133">Transmembrane helix</keyword>
<evidence type="ECO:0000256" key="7">
    <source>
        <dbReference type="SAM" id="Phobius"/>
    </source>
</evidence>
<gene>
    <name evidence="8" type="ORF">CSSPJE1EN2_LOCUS13976</name>
</gene>
<dbReference type="PANTHER" id="PTHR30188:SF4">
    <property type="entry name" value="PROTEIN TRIGALACTOSYLDIACYLGLYCEROL 1, CHLOROPLASTIC"/>
    <property type="match status" value="1"/>
</dbReference>
<protein>
    <recommendedName>
        <fullName evidence="10">Trigalactosyldiacylglycerol 1</fullName>
    </recommendedName>
</protein>
<reference evidence="8 9" key="1">
    <citation type="submission" date="2024-03" db="EMBL/GenBank/DDBJ databases">
        <authorList>
            <consortium name="ELIXIR-Norway"/>
            <consortium name="Elixir Norway"/>
        </authorList>
    </citation>
    <scope>NUCLEOTIDE SEQUENCE [LARGE SCALE GENOMIC DNA]</scope>
</reference>
<keyword evidence="6 7" id="KW-0472">Membrane</keyword>
<dbReference type="Proteomes" id="UP001497522">
    <property type="component" value="Chromosome 2"/>
</dbReference>
<sequence length="413" mass="44212">MATLQQACFLVISQVFSDDRPRRLSVPSSVIRCSLRRTLAAGFEVTDCVDRMSAIILGSRCCFCCCCCCCEYPCLRRRRLAGRLSVNHRRTRKAVVDASIGGEYGERRIDSIATTTTAAVATTLAATTNEDGATVPTPLPLSLEEVQSRPLLGSWKPPRYLWRALAAFIIAGQVVIRSITGRVHVRNTLQQLELIGPRSLGVSLLTASFVGMVFTIQFVREFARLGLTRSVGGVLSLALARELSPVVTAIIMAGRVGSAFAAELGTMQVSEQTDTLRVLRTDPVDYLVTPRVIASCISLPILTVMCFSVAMAASVLLADAVYNVSSNIILESAARALQPWDLISTMIKSVVFGGIISVVSCTWGVTTLGGAKGVGESTTSAVVISLVCIFIADFILSWIFFQGAGDALKAAMG</sequence>
<evidence type="ECO:0000313" key="9">
    <source>
        <dbReference type="Proteomes" id="UP001497522"/>
    </source>
</evidence>
<organism evidence="8 9">
    <name type="scientific">Sphagnum jensenii</name>
    <dbReference type="NCBI Taxonomy" id="128206"/>
    <lineage>
        <taxon>Eukaryota</taxon>
        <taxon>Viridiplantae</taxon>
        <taxon>Streptophyta</taxon>
        <taxon>Embryophyta</taxon>
        <taxon>Bryophyta</taxon>
        <taxon>Sphagnophytina</taxon>
        <taxon>Sphagnopsida</taxon>
        <taxon>Sphagnales</taxon>
        <taxon>Sphagnaceae</taxon>
        <taxon>Sphagnum</taxon>
    </lineage>
</organism>
<dbReference type="EMBL" id="OZ023703">
    <property type="protein sequence ID" value="CAK9871308.1"/>
    <property type="molecule type" value="Genomic_DNA"/>
</dbReference>
<evidence type="ECO:0000256" key="2">
    <source>
        <dbReference type="ARBA" id="ARBA00007556"/>
    </source>
</evidence>
<dbReference type="InterPro" id="IPR003453">
    <property type="entry name" value="ABC_MlaE_roteobac"/>
</dbReference>
<feature type="transmembrane region" description="Helical" evidence="7">
    <location>
        <begin position="292"/>
        <end position="322"/>
    </location>
</feature>
<evidence type="ECO:0000256" key="5">
    <source>
        <dbReference type="ARBA" id="ARBA00022989"/>
    </source>
</evidence>
<evidence type="ECO:0000256" key="1">
    <source>
        <dbReference type="ARBA" id="ARBA00004141"/>
    </source>
</evidence>
<dbReference type="PANTHER" id="PTHR30188">
    <property type="entry name" value="ABC TRANSPORTER PERMEASE PROTEIN-RELATED"/>
    <property type="match status" value="1"/>
</dbReference>
<evidence type="ECO:0008006" key="10">
    <source>
        <dbReference type="Google" id="ProtNLM"/>
    </source>
</evidence>
<dbReference type="NCBIfam" id="TIGR00056">
    <property type="entry name" value="MlaE family lipid ABC transporter permease subunit"/>
    <property type="match status" value="1"/>
</dbReference>
<evidence type="ECO:0000256" key="6">
    <source>
        <dbReference type="ARBA" id="ARBA00023136"/>
    </source>
</evidence>
<keyword evidence="4 7" id="KW-0812">Transmembrane</keyword>
<proteinExistence type="inferred from homology"/>
<keyword evidence="3" id="KW-0813">Transport</keyword>
<keyword evidence="9" id="KW-1185">Reference proteome</keyword>
<feature type="transmembrane region" description="Helical" evidence="7">
    <location>
        <begin position="378"/>
        <end position="401"/>
    </location>
</feature>
<evidence type="ECO:0000256" key="3">
    <source>
        <dbReference type="ARBA" id="ARBA00022448"/>
    </source>
</evidence>